<organism evidence="1 2">
    <name type="scientific">Pelomonas parva</name>
    <dbReference type="NCBI Taxonomy" id="3299032"/>
    <lineage>
        <taxon>Bacteria</taxon>
        <taxon>Pseudomonadati</taxon>
        <taxon>Pseudomonadota</taxon>
        <taxon>Betaproteobacteria</taxon>
        <taxon>Burkholderiales</taxon>
        <taxon>Sphaerotilaceae</taxon>
        <taxon>Roseateles</taxon>
    </lineage>
</organism>
<protein>
    <submittedName>
        <fullName evidence="1">Uncharacterized protein</fullName>
    </submittedName>
</protein>
<sequence>MKTYATVARRVVRILEHPNSGWSPADPDDDNALEIEFRFEVTDDGRKNFLLVYQSLDGRYAADSWHETVQEALACAEQAFGITQSEWAAV</sequence>
<comment type="caution">
    <text evidence="1">The sequence shown here is derived from an EMBL/GenBank/DDBJ whole genome shotgun (WGS) entry which is preliminary data.</text>
</comment>
<dbReference type="EMBL" id="JBIGHV010000004">
    <property type="protein sequence ID" value="MFG6430951.1"/>
    <property type="molecule type" value="Genomic_DNA"/>
</dbReference>
<keyword evidence="2" id="KW-1185">Reference proteome</keyword>
<gene>
    <name evidence="1" type="ORF">ACG00Y_13560</name>
</gene>
<dbReference type="RefSeq" id="WP_394479600.1">
    <property type="nucleotide sequence ID" value="NZ_JBIGHV010000004.1"/>
</dbReference>
<reference evidence="1 2" key="1">
    <citation type="submission" date="2024-08" db="EMBL/GenBank/DDBJ databases">
        <authorList>
            <person name="Lu H."/>
        </authorList>
    </citation>
    <scope>NUCLEOTIDE SEQUENCE [LARGE SCALE GENOMIC DNA]</scope>
    <source>
        <strain evidence="1 2">LYH14W</strain>
    </source>
</reference>
<name>A0ABW7F4Y9_9BURK</name>
<evidence type="ECO:0000313" key="2">
    <source>
        <dbReference type="Proteomes" id="UP001606210"/>
    </source>
</evidence>
<evidence type="ECO:0000313" key="1">
    <source>
        <dbReference type="EMBL" id="MFG6430951.1"/>
    </source>
</evidence>
<dbReference type="Proteomes" id="UP001606210">
    <property type="component" value="Unassembled WGS sequence"/>
</dbReference>
<accession>A0ABW7F4Y9</accession>
<proteinExistence type="predicted"/>